<organism evidence="1 2">
    <name type="scientific">Streptomyces diacarni</name>
    <dbReference type="NCBI Taxonomy" id="2800381"/>
    <lineage>
        <taxon>Bacteria</taxon>
        <taxon>Bacillati</taxon>
        <taxon>Actinomycetota</taxon>
        <taxon>Actinomycetes</taxon>
        <taxon>Kitasatosporales</taxon>
        <taxon>Streptomycetaceae</taxon>
        <taxon>Streptomyces</taxon>
    </lineage>
</organism>
<name>A0A367EP55_9ACTN</name>
<accession>A0A367EP55</accession>
<gene>
    <name evidence="1" type="ORF">DTL70_24525</name>
</gene>
<dbReference type="AlphaFoldDB" id="A0A367EP55"/>
<dbReference type="EMBL" id="QOIN01000048">
    <property type="protein sequence ID" value="RCG19864.1"/>
    <property type="molecule type" value="Genomic_DNA"/>
</dbReference>
<keyword evidence="2" id="KW-1185">Reference proteome</keyword>
<protein>
    <submittedName>
        <fullName evidence="1">DUF4188 domain-containing protein</fullName>
    </submittedName>
</protein>
<sequence>MSDAVLRGRMTAEAEGDVVVFLIGMRINRFRAVRAWLPVFRAMPRMMRELAAEPAHGLLAHRVLLSGPREFAVLQYWESTGKLLSYASAGDLEHRPAWAAFNRRARAADGAVGIWHETYAVPAGFREAVYVDMPRYGLAAAHQAVPVRSGRDRAAQRLAAGAEA</sequence>
<proteinExistence type="predicted"/>
<dbReference type="Proteomes" id="UP000252914">
    <property type="component" value="Unassembled WGS sequence"/>
</dbReference>
<reference evidence="1 2" key="1">
    <citation type="submission" date="2018-06" db="EMBL/GenBank/DDBJ databases">
        <title>Streptomyces reniochalinae sp. nov. and Streptomyces diacarnus sp. nov. from marine sponges.</title>
        <authorList>
            <person name="Li L."/>
        </authorList>
    </citation>
    <scope>NUCLEOTIDE SEQUENCE [LARGE SCALE GENOMIC DNA]</scope>
    <source>
        <strain evidence="1 2">LHW51701</strain>
    </source>
</reference>
<dbReference type="RefSeq" id="WP_114024115.1">
    <property type="nucleotide sequence ID" value="NZ_QOIN01000048.1"/>
</dbReference>
<comment type="caution">
    <text evidence="1">The sequence shown here is derived from an EMBL/GenBank/DDBJ whole genome shotgun (WGS) entry which is preliminary data.</text>
</comment>
<dbReference type="Pfam" id="PF13826">
    <property type="entry name" value="Monooxy_af470-like"/>
    <property type="match status" value="1"/>
</dbReference>
<dbReference type="InterPro" id="IPR025444">
    <property type="entry name" value="Monooxy_af470"/>
</dbReference>
<evidence type="ECO:0000313" key="2">
    <source>
        <dbReference type="Proteomes" id="UP000252914"/>
    </source>
</evidence>
<evidence type="ECO:0000313" key="1">
    <source>
        <dbReference type="EMBL" id="RCG19864.1"/>
    </source>
</evidence>